<dbReference type="InterPro" id="IPR015943">
    <property type="entry name" value="WD40/YVTN_repeat-like_dom_sf"/>
</dbReference>
<keyword evidence="3" id="KW-1185">Reference proteome</keyword>
<keyword evidence="1" id="KW-0812">Transmembrane</keyword>
<keyword evidence="1" id="KW-1133">Transmembrane helix</keyword>
<keyword evidence="1" id="KW-0472">Membrane</keyword>
<evidence type="ECO:0000256" key="1">
    <source>
        <dbReference type="SAM" id="Phobius"/>
    </source>
</evidence>
<name>A0A402AY80_9CHLR</name>
<protein>
    <recommendedName>
        <fullName evidence="4">YncE family protein</fullName>
    </recommendedName>
</protein>
<dbReference type="AlphaFoldDB" id="A0A402AY80"/>
<dbReference type="Gene3D" id="2.130.10.10">
    <property type="entry name" value="YVTN repeat-like/Quinoprotein amine dehydrogenase"/>
    <property type="match status" value="2"/>
</dbReference>
<feature type="transmembrane region" description="Helical" evidence="1">
    <location>
        <begin position="12"/>
        <end position="36"/>
    </location>
</feature>
<dbReference type="OrthoDB" id="144314at2"/>
<evidence type="ECO:0008006" key="4">
    <source>
        <dbReference type="Google" id="ProtNLM"/>
    </source>
</evidence>
<reference evidence="3" key="1">
    <citation type="submission" date="2018-12" db="EMBL/GenBank/DDBJ databases">
        <title>Tengunoibacter tsumagoiensis gen. nov., sp. nov., Dictyobacter kobayashii sp. nov., D. alpinus sp. nov., and D. joshuensis sp. nov. and description of Dictyobacteraceae fam. nov. within the order Ktedonobacterales isolated from Tengu-no-mugimeshi.</title>
        <authorList>
            <person name="Wang C.M."/>
            <person name="Zheng Y."/>
            <person name="Sakai Y."/>
            <person name="Toyoda A."/>
            <person name="Minakuchi Y."/>
            <person name="Abe K."/>
            <person name="Yokota A."/>
            <person name="Yabe S."/>
        </authorList>
    </citation>
    <scope>NUCLEOTIDE SEQUENCE [LARGE SCALE GENOMIC DNA]</scope>
    <source>
        <strain evidence="3">Uno11</strain>
    </source>
</reference>
<comment type="caution">
    <text evidence="2">The sequence shown here is derived from an EMBL/GenBank/DDBJ whole genome shotgun (WGS) entry which is preliminary data.</text>
</comment>
<dbReference type="PANTHER" id="PTHR47197:SF3">
    <property type="entry name" value="DIHYDRO-HEME D1 DEHYDROGENASE"/>
    <property type="match status" value="1"/>
</dbReference>
<feature type="transmembrane region" description="Helical" evidence="1">
    <location>
        <begin position="365"/>
        <end position="388"/>
    </location>
</feature>
<dbReference type="Proteomes" id="UP000287188">
    <property type="component" value="Unassembled WGS sequence"/>
</dbReference>
<dbReference type="EMBL" id="BIFS01000002">
    <property type="protein sequence ID" value="GCE24034.1"/>
    <property type="molecule type" value="Genomic_DNA"/>
</dbReference>
<dbReference type="PANTHER" id="PTHR47197">
    <property type="entry name" value="PROTEIN NIRF"/>
    <property type="match status" value="1"/>
</dbReference>
<dbReference type="RefSeq" id="WP_126557330.1">
    <property type="nucleotide sequence ID" value="NZ_BIFS01000002.1"/>
</dbReference>
<dbReference type="SUPFAM" id="SSF50969">
    <property type="entry name" value="YVTN repeat-like/Quinoprotein amine dehydrogenase"/>
    <property type="match status" value="1"/>
</dbReference>
<proteinExistence type="predicted"/>
<accession>A0A402AY80</accession>
<evidence type="ECO:0000313" key="3">
    <source>
        <dbReference type="Proteomes" id="UP000287188"/>
    </source>
</evidence>
<gene>
    <name evidence="2" type="ORF">KDK_78340</name>
</gene>
<evidence type="ECO:0000313" key="2">
    <source>
        <dbReference type="EMBL" id="GCE24034.1"/>
    </source>
</evidence>
<organism evidence="2 3">
    <name type="scientific">Dictyobacter kobayashii</name>
    <dbReference type="NCBI Taxonomy" id="2014872"/>
    <lineage>
        <taxon>Bacteria</taxon>
        <taxon>Bacillati</taxon>
        <taxon>Chloroflexota</taxon>
        <taxon>Ktedonobacteria</taxon>
        <taxon>Ktedonobacterales</taxon>
        <taxon>Dictyobacteraceae</taxon>
        <taxon>Dictyobacter</taxon>
    </lineage>
</organism>
<dbReference type="InterPro" id="IPR051200">
    <property type="entry name" value="Host-pathogen_enzymatic-act"/>
</dbReference>
<dbReference type="InterPro" id="IPR011044">
    <property type="entry name" value="Quino_amine_DH_bsu"/>
</dbReference>
<sequence>MKQHVTRFFFDNLLAQNIGVGLPCVIYGLLLCLLIPPSRLPAYADGGAPNLAYVAGSATGISVIDVAQKAISRTITTTGDPHALLLSPDGRYLYVTRPTVGQLAILAASTGNAICTASLPGQPQFLALDVNTSSLYVAGKGSRRVTALDTGNCRVKQTFLAQDMVNGVALAYPQINLNNGQDTQLWATTASGITVFNARTGQTIQSISMTAEPRAVAIPPGRTAYVTTGQGTINAIDINNYHSMLVIAGGAYGPMDFDESTGEVYVPDARHDQLDVLSPVAVGYARPHEPERTWTFASPPSSVAITNDGQLGFVALAGGQVVMLDLPGQQTITMLHVGGSPHFIITGLYPPLAPNSPQEATLSGILVTIGAYGLIAVMLIAPTGYFLYKRSARRRKAIS</sequence>